<dbReference type="AlphaFoldDB" id="A0A2P2PT84"/>
<name>A0A2P2PT84_RHIMU</name>
<evidence type="ECO:0000313" key="1">
    <source>
        <dbReference type="EMBL" id="MBX57958.1"/>
    </source>
</evidence>
<reference evidence="1" key="1">
    <citation type="submission" date="2018-02" db="EMBL/GenBank/DDBJ databases">
        <title>Rhizophora mucronata_Transcriptome.</title>
        <authorList>
            <person name="Meera S.P."/>
            <person name="Sreeshan A."/>
            <person name="Augustine A."/>
        </authorList>
    </citation>
    <scope>NUCLEOTIDE SEQUENCE</scope>
    <source>
        <tissue evidence="1">Leaf</tissue>
    </source>
</reference>
<organism evidence="1">
    <name type="scientific">Rhizophora mucronata</name>
    <name type="common">Asiatic mangrove</name>
    <dbReference type="NCBI Taxonomy" id="61149"/>
    <lineage>
        <taxon>Eukaryota</taxon>
        <taxon>Viridiplantae</taxon>
        <taxon>Streptophyta</taxon>
        <taxon>Embryophyta</taxon>
        <taxon>Tracheophyta</taxon>
        <taxon>Spermatophyta</taxon>
        <taxon>Magnoliopsida</taxon>
        <taxon>eudicotyledons</taxon>
        <taxon>Gunneridae</taxon>
        <taxon>Pentapetalae</taxon>
        <taxon>rosids</taxon>
        <taxon>fabids</taxon>
        <taxon>Malpighiales</taxon>
        <taxon>Rhizophoraceae</taxon>
        <taxon>Rhizophora</taxon>
    </lineage>
</organism>
<sequence length="88" mass="9730">MAGSHSSASGKGDQNHTSDLQITVIVELLIHYCCDAGSLKDFDCLIPILSIKKINLGFYSIKNWLMKMEISEKGGHWYIICRTTADPG</sequence>
<protein>
    <submittedName>
        <fullName evidence="1">Uncharacterized protein</fullName>
    </submittedName>
</protein>
<proteinExistence type="predicted"/>
<accession>A0A2P2PT84</accession>
<dbReference type="EMBL" id="GGEC01077474">
    <property type="protein sequence ID" value="MBX57958.1"/>
    <property type="molecule type" value="Transcribed_RNA"/>
</dbReference>